<dbReference type="Gramene" id="ORUFI12G21010.4">
    <property type="protein sequence ID" value="ORUFI12G21010.4"/>
    <property type="gene ID" value="ORUFI12G21010"/>
</dbReference>
<feature type="region of interest" description="Disordered" evidence="1">
    <location>
        <begin position="367"/>
        <end position="427"/>
    </location>
</feature>
<accession>A0A0E0RK12</accession>
<feature type="compositionally biased region" description="Polar residues" evidence="1">
    <location>
        <begin position="706"/>
        <end position="715"/>
    </location>
</feature>
<feature type="domain" description="Metallo-beta-lactamase" evidence="2">
    <location>
        <begin position="473"/>
        <end position="670"/>
    </location>
</feature>
<evidence type="ECO:0000313" key="3">
    <source>
        <dbReference type="EnsemblPlants" id="ORUFI12G21010.4"/>
    </source>
</evidence>
<dbReference type="Gene3D" id="3.60.15.10">
    <property type="entry name" value="Ribonuclease Z/Hydroxyacylglutathione hydrolase-like"/>
    <property type="match status" value="2"/>
</dbReference>
<name>A0A0E0RK12_ORYRU</name>
<dbReference type="InterPro" id="IPR036866">
    <property type="entry name" value="RibonucZ/Hydroxyglut_hydro"/>
</dbReference>
<keyword evidence="4" id="KW-1185">Reference proteome</keyword>
<evidence type="ECO:0000259" key="2">
    <source>
        <dbReference type="SMART" id="SM00849"/>
    </source>
</evidence>
<feature type="compositionally biased region" description="Low complexity" evidence="1">
    <location>
        <begin position="369"/>
        <end position="391"/>
    </location>
</feature>
<reference evidence="4" key="1">
    <citation type="submission" date="2013-06" db="EMBL/GenBank/DDBJ databases">
        <authorList>
            <person name="Zhao Q."/>
        </authorList>
    </citation>
    <scope>NUCLEOTIDE SEQUENCE</scope>
    <source>
        <strain evidence="4">cv. W1943</strain>
    </source>
</reference>
<feature type="compositionally biased region" description="Low complexity" evidence="1">
    <location>
        <begin position="399"/>
        <end position="409"/>
    </location>
</feature>
<dbReference type="EnsemblPlants" id="ORUFI12G21010.4">
    <property type="protein sequence ID" value="ORUFI12G21010.4"/>
    <property type="gene ID" value="ORUFI12G21010"/>
</dbReference>
<dbReference type="PANTHER" id="PTHR42663">
    <property type="entry name" value="HYDROLASE C777.06C-RELATED-RELATED"/>
    <property type="match status" value="1"/>
</dbReference>
<dbReference type="CDD" id="cd16279">
    <property type="entry name" value="metallo-hydrolase-like_MBL-fold"/>
    <property type="match status" value="2"/>
</dbReference>
<organism evidence="3 4">
    <name type="scientific">Oryza rufipogon</name>
    <name type="common">Brownbeard rice</name>
    <name type="synonym">Asian wild rice</name>
    <dbReference type="NCBI Taxonomy" id="4529"/>
    <lineage>
        <taxon>Eukaryota</taxon>
        <taxon>Viridiplantae</taxon>
        <taxon>Streptophyta</taxon>
        <taxon>Embryophyta</taxon>
        <taxon>Tracheophyta</taxon>
        <taxon>Spermatophyta</taxon>
        <taxon>Magnoliopsida</taxon>
        <taxon>Liliopsida</taxon>
        <taxon>Poales</taxon>
        <taxon>Poaceae</taxon>
        <taxon>BOP clade</taxon>
        <taxon>Oryzoideae</taxon>
        <taxon>Oryzeae</taxon>
        <taxon>Oryzinae</taxon>
        <taxon>Oryza</taxon>
    </lineage>
</organism>
<feature type="domain" description="Metallo-beta-lactamase" evidence="2">
    <location>
        <begin position="75"/>
        <end position="279"/>
    </location>
</feature>
<dbReference type="PANTHER" id="PTHR42663:SF6">
    <property type="entry name" value="HYDROLASE C777.06C-RELATED"/>
    <property type="match status" value="1"/>
</dbReference>
<dbReference type="AlphaFoldDB" id="A0A0E0RK12"/>
<dbReference type="SUPFAM" id="SSF56281">
    <property type="entry name" value="Metallo-hydrolase/oxidoreductase"/>
    <property type="match status" value="2"/>
</dbReference>
<feature type="region of interest" description="Disordered" evidence="1">
    <location>
        <begin position="706"/>
        <end position="762"/>
    </location>
</feature>
<evidence type="ECO:0000313" key="4">
    <source>
        <dbReference type="Proteomes" id="UP000008022"/>
    </source>
</evidence>
<protein>
    <recommendedName>
        <fullName evidence="2">Metallo-beta-lactamase domain-containing protein</fullName>
    </recommendedName>
</protein>
<reference evidence="3" key="2">
    <citation type="submission" date="2015-06" db="UniProtKB">
        <authorList>
            <consortium name="EnsemblPlants"/>
        </authorList>
    </citation>
    <scope>IDENTIFICATION</scope>
</reference>
<feature type="region of interest" description="Disordered" evidence="1">
    <location>
        <begin position="1"/>
        <end position="30"/>
    </location>
</feature>
<sequence length="762" mass="83664">MASSVPNGHGAATATGEGGTPPPPPPSSSSSLVFLGTGCSSAVPNARCLIQPPDPPCAVCSQSLSVAPELNPNYRCNTSLLIDYCQDENAHKYILIDVGKTFREQVLRWFVHHKIPCVDSIILTHEHADAILGLDDVRIVQSFSPTNDIEPTPIYLSQFAMDSIAQKFPYLVRKKLKEGEEVRRVAQLDWRVIESDLQIPFVTSGLEFVPLPVIHGEDYICLGFLFGRKSKVAYISDVSWFPPSTEHAISKSGGGQLDLLILDCLSRTLDAVKRICPKRALLIGMTDEMDHHKDNETLEEWSRREGIDVQLARDGSRYESDRKWPEDAGECAGGGAGGGFLMKAVVGSGRQGRGTYLQNDLPNHFRIFSSPPDSVSVSPPLTDSSSSSPRSPAERREASSSPPMAASVPNGHSVAGEGGTPAPPPSSSSLVFLGTGCSSAVPNARCLIQPPDPPCAVCSQSLSVPPELNPNYRCNTSLLIDYCQDEVTHKYILIDVGKTFREQIILTHEHADAILGLDDVRIVQPFSPTNDIEPTPIYLSQFAMNSIAQKFPYLVRKKLKEGEEVRRVAQLDWRVIESDLQKPFVTSGLEFVPLPVIHGEDYVCLGFLFGRKSKVAYISDVSRFPPSTEHAISKSGEGQLDLLILDCLYRTLDAVKRICPKRALLIGMTHEMDHHKDNETLEEWSRREGIDVQLARDGLRVYIDLGSTSSTSNSKPQHKGKGPVTDQWAPLGQVPRAHWTGGREPCVRRKTTRGEAHPTTHH</sequence>
<dbReference type="SMART" id="SM00849">
    <property type="entry name" value="Lactamase_B"/>
    <property type="match status" value="2"/>
</dbReference>
<feature type="compositionally biased region" description="Basic and acidic residues" evidence="1">
    <location>
        <begin position="752"/>
        <end position="762"/>
    </location>
</feature>
<evidence type="ECO:0000256" key="1">
    <source>
        <dbReference type="SAM" id="MobiDB-lite"/>
    </source>
</evidence>
<proteinExistence type="predicted"/>
<dbReference type="Proteomes" id="UP000008022">
    <property type="component" value="Unassembled WGS sequence"/>
</dbReference>
<dbReference type="InterPro" id="IPR001279">
    <property type="entry name" value="Metallo-B-lactamas"/>
</dbReference>
<dbReference type="Pfam" id="PF12706">
    <property type="entry name" value="Lactamase_B_2"/>
    <property type="match status" value="2"/>
</dbReference>